<accession>A0A3R8S667</accession>
<dbReference type="PRINTS" id="PR00455">
    <property type="entry name" value="HTHTETR"/>
</dbReference>
<dbReference type="AlphaFoldDB" id="A0A3R8S667"/>
<dbReference type="SUPFAM" id="SSF46689">
    <property type="entry name" value="Homeodomain-like"/>
    <property type="match status" value="1"/>
</dbReference>
<feature type="domain" description="HTH tetR-type" evidence="3">
    <location>
        <begin position="8"/>
        <end position="68"/>
    </location>
</feature>
<sequence>MGTDNRKERTRQAILEAMVTCLETQGFNEITTTHLAQTAGISRSSFYTHYKDKYELIDSYQQGLFHKLEAIFDRYDGNRQSSFLEIFELLYREKLLSALLTHIGTQEIQNFLINKVRLLVANDLAERLGKEDLSPLEKEYSSIYFSHAFFGITQAWIKNGKQESPQYMTDFFLKMLPRE</sequence>
<protein>
    <submittedName>
        <fullName evidence="4">TetR/AcrR family transcriptional regulator</fullName>
    </submittedName>
</protein>
<gene>
    <name evidence="4" type="ORF">EI998_10240</name>
</gene>
<dbReference type="InterPro" id="IPR009057">
    <property type="entry name" value="Homeodomain-like_sf"/>
</dbReference>
<dbReference type="Proteomes" id="UP000274117">
    <property type="component" value="Unassembled WGS sequence"/>
</dbReference>
<name>A0A3R8S667_STRSU</name>
<reference evidence="4 5" key="2">
    <citation type="submission" date="2018-12" db="EMBL/GenBank/DDBJ databases">
        <title>Whole-genome sequences of fifteen clinical Streptococcus suis strains isolated from pigs between 2006 and 2018.</title>
        <authorList>
            <person name="Stevens M.J.A."/>
            <person name="Cernela N."/>
            <person name="Spoerry Serrano N."/>
            <person name="Schmitt S."/>
            <person name="Schrenzel J."/>
            <person name="Stephan R."/>
        </authorList>
    </citation>
    <scope>NUCLEOTIDE SEQUENCE [LARGE SCALE GENOMIC DNA]</scope>
    <source>
        <strain evidence="4 5">PP422</strain>
    </source>
</reference>
<dbReference type="InterPro" id="IPR039532">
    <property type="entry name" value="TetR_C_Firmicutes"/>
</dbReference>
<dbReference type="InterPro" id="IPR001647">
    <property type="entry name" value="HTH_TetR"/>
</dbReference>
<dbReference type="Gene3D" id="1.10.357.10">
    <property type="entry name" value="Tetracycline Repressor, domain 2"/>
    <property type="match status" value="1"/>
</dbReference>
<dbReference type="PANTHER" id="PTHR43479">
    <property type="entry name" value="ACREF/ENVCD OPERON REPRESSOR-RELATED"/>
    <property type="match status" value="1"/>
</dbReference>
<feature type="DNA-binding region" description="H-T-H motif" evidence="2">
    <location>
        <begin position="31"/>
        <end position="50"/>
    </location>
</feature>
<keyword evidence="1 2" id="KW-0238">DNA-binding</keyword>
<dbReference type="Pfam" id="PF14278">
    <property type="entry name" value="TetR_C_8"/>
    <property type="match status" value="1"/>
</dbReference>
<proteinExistence type="predicted"/>
<dbReference type="Pfam" id="PF00440">
    <property type="entry name" value="TetR_N"/>
    <property type="match status" value="1"/>
</dbReference>
<reference evidence="4 5" key="1">
    <citation type="submission" date="2018-11" db="EMBL/GenBank/DDBJ databases">
        <authorList>
            <person name="Stevens M.J."/>
            <person name="Cernela N."/>
            <person name="Spoerry Serrano N."/>
            <person name="Schmitt S."/>
            <person name="Schrenzel J."/>
            <person name="Stephan R."/>
        </authorList>
    </citation>
    <scope>NUCLEOTIDE SEQUENCE [LARGE SCALE GENOMIC DNA]</scope>
    <source>
        <strain evidence="4 5">PP422</strain>
    </source>
</reference>
<comment type="caution">
    <text evidence="4">The sequence shown here is derived from an EMBL/GenBank/DDBJ whole genome shotgun (WGS) entry which is preliminary data.</text>
</comment>
<organism evidence="4 5">
    <name type="scientific">Streptococcus suis</name>
    <dbReference type="NCBI Taxonomy" id="1307"/>
    <lineage>
        <taxon>Bacteria</taxon>
        <taxon>Bacillati</taxon>
        <taxon>Bacillota</taxon>
        <taxon>Bacilli</taxon>
        <taxon>Lactobacillales</taxon>
        <taxon>Streptococcaceae</taxon>
        <taxon>Streptococcus</taxon>
    </lineage>
</organism>
<evidence type="ECO:0000256" key="2">
    <source>
        <dbReference type="PROSITE-ProRule" id="PRU00335"/>
    </source>
</evidence>
<evidence type="ECO:0000256" key="1">
    <source>
        <dbReference type="ARBA" id="ARBA00023125"/>
    </source>
</evidence>
<evidence type="ECO:0000313" key="4">
    <source>
        <dbReference type="EMBL" id="RRR50544.1"/>
    </source>
</evidence>
<dbReference type="EMBL" id="RSDO01000030">
    <property type="protein sequence ID" value="RRR50544.1"/>
    <property type="molecule type" value="Genomic_DNA"/>
</dbReference>
<dbReference type="InterPro" id="IPR050624">
    <property type="entry name" value="HTH-type_Tx_Regulator"/>
</dbReference>
<evidence type="ECO:0000313" key="5">
    <source>
        <dbReference type="Proteomes" id="UP000274117"/>
    </source>
</evidence>
<dbReference type="PROSITE" id="PS50977">
    <property type="entry name" value="HTH_TETR_2"/>
    <property type="match status" value="1"/>
</dbReference>
<evidence type="ECO:0000259" key="3">
    <source>
        <dbReference type="PROSITE" id="PS50977"/>
    </source>
</evidence>
<dbReference type="PANTHER" id="PTHR43479:SF7">
    <property type="entry name" value="TETR-FAMILY TRANSCRIPTIONAL REGULATOR"/>
    <property type="match status" value="1"/>
</dbReference>
<dbReference type="GO" id="GO:0003677">
    <property type="term" value="F:DNA binding"/>
    <property type="evidence" value="ECO:0007669"/>
    <property type="project" value="UniProtKB-UniRule"/>
</dbReference>